<name>A0A7S3GL74_9EUKA</name>
<gene>
    <name evidence="2" type="ORF">PBIL07802_LOCUS32073</name>
</gene>
<keyword evidence="1" id="KW-0812">Transmembrane</keyword>
<protein>
    <submittedName>
        <fullName evidence="2">Uncharacterized protein</fullName>
    </submittedName>
</protein>
<accession>A0A7S3GL74</accession>
<dbReference type="EMBL" id="HBIB01048701">
    <property type="protein sequence ID" value="CAE0269720.1"/>
    <property type="molecule type" value="Transcribed_RNA"/>
</dbReference>
<organism evidence="2">
    <name type="scientific">Palpitomonas bilix</name>
    <dbReference type="NCBI Taxonomy" id="652834"/>
    <lineage>
        <taxon>Eukaryota</taxon>
        <taxon>Eukaryota incertae sedis</taxon>
    </lineage>
</organism>
<evidence type="ECO:0000313" key="2">
    <source>
        <dbReference type="EMBL" id="CAE0269720.1"/>
    </source>
</evidence>
<feature type="transmembrane region" description="Helical" evidence="1">
    <location>
        <begin position="145"/>
        <end position="164"/>
    </location>
</feature>
<evidence type="ECO:0000256" key="1">
    <source>
        <dbReference type="SAM" id="Phobius"/>
    </source>
</evidence>
<sequence length="188" mass="21327">MQVEAHRDGIGGLKRYLESDVETDDQTRELAEVQAGMRTGIYDKDENKNREPFPLKGKVYKPILPLDWYDRAVQRALLALCVCLIQACLFRPPSATQPPLAHLYIFIFHLLFVHFTVDAGMAHVGSHMMHILFTSGSFIPVPPQHGTNAFVFVTFFALSLCYLYPTQIGRAAAQCTRRQRLSMWGRGE</sequence>
<proteinExistence type="predicted"/>
<keyword evidence="1" id="KW-0472">Membrane</keyword>
<reference evidence="2" key="1">
    <citation type="submission" date="2021-01" db="EMBL/GenBank/DDBJ databases">
        <authorList>
            <person name="Corre E."/>
            <person name="Pelletier E."/>
            <person name="Niang G."/>
            <person name="Scheremetjew M."/>
            <person name="Finn R."/>
            <person name="Kale V."/>
            <person name="Holt S."/>
            <person name="Cochrane G."/>
            <person name="Meng A."/>
            <person name="Brown T."/>
            <person name="Cohen L."/>
        </authorList>
    </citation>
    <scope>NUCLEOTIDE SEQUENCE</scope>
    <source>
        <strain evidence="2">NIES-2562</strain>
    </source>
</reference>
<feature type="transmembrane region" description="Helical" evidence="1">
    <location>
        <begin position="102"/>
        <end position="125"/>
    </location>
</feature>
<dbReference type="AlphaFoldDB" id="A0A7S3GL74"/>
<keyword evidence="1" id="KW-1133">Transmembrane helix</keyword>